<dbReference type="Gene3D" id="3.10.20.90">
    <property type="entry name" value="Phosphatidylinositol 3-kinase Catalytic Subunit, Chain A, domain 1"/>
    <property type="match status" value="1"/>
</dbReference>
<name>A0AAV7KIB7_9METZ</name>
<sequence length="399" mass="46675">MANSKILLVTLLDGSVMQFVVTRKTFGRDILDQVCQSLGVWEQDYFSLQYDNLRGEKRWLNNKNPLLPQLLEENITADTFKCMFRVKFFVQQQQILMTLTRHLFYLDLKKKLKDQTLRIPPHHQRKIKILSCLAQAELGDFQPDCDLEMLYRTVVPGYTESLFEDLKKNHSMLRLTSKQEAEVLFLTKISQVVEEYGTDRHEVYAHGRSVMSMNICMEGATIIIKEQPDRRIPFCNFISARVNNNNLHMIVEDFPYKQLIPEMDQINIEAPIGLNMEYNTLTDVSLQFLTADQCWHAYRALTERIVFYARNRADDIEEPHFKCRWHSFVAKVQPSKATALRLYNFDVEHTSKETYENTWNILVTDVGERNASNKRVTCSIPHISCLPRGLLRRRGQSEP</sequence>
<dbReference type="PANTHER" id="PTHR23280">
    <property type="entry name" value="4.1 G PROTEIN"/>
    <property type="match status" value="1"/>
</dbReference>
<dbReference type="EMBL" id="JAKMXF010000033">
    <property type="protein sequence ID" value="KAI6660309.1"/>
    <property type="molecule type" value="Genomic_DNA"/>
</dbReference>
<dbReference type="InterPro" id="IPR018979">
    <property type="entry name" value="FERM_N"/>
</dbReference>
<dbReference type="Gene3D" id="1.20.80.10">
    <property type="match status" value="1"/>
</dbReference>
<dbReference type="PROSITE" id="PS50057">
    <property type="entry name" value="FERM_3"/>
    <property type="match status" value="1"/>
</dbReference>
<proteinExistence type="predicted"/>
<dbReference type="GO" id="GO:0004842">
    <property type="term" value="F:ubiquitin-protein transferase activity"/>
    <property type="evidence" value="ECO:0007669"/>
    <property type="project" value="TreeGrafter"/>
</dbReference>
<dbReference type="SUPFAM" id="SSF54236">
    <property type="entry name" value="Ubiquitin-like"/>
    <property type="match status" value="1"/>
</dbReference>
<dbReference type="InterPro" id="IPR019748">
    <property type="entry name" value="FERM_central"/>
</dbReference>
<dbReference type="Proteomes" id="UP001165289">
    <property type="component" value="Unassembled WGS sequence"/>
</dbReference>
<dbReference type="PANTHER" id="PTHR23280:SF13">
    <property type="entry name" value="E3 UBIQUITIN-PROTEIN LIGASE MYLIP"/>
    <property type="match status" value="1"/>
</dbReference>
<dbReference type="GO" id="GO:0006511">
    <property type="term" value="P:ubiquitin-dependent protein catabolic process"/>
    <property type="evidence" value="ECO:0007669"/>
    <property type="project" value="TreeGrafter"/>
</dbReference>
<accession>A0AAV7KIB7</accession>
<dbReference type="Pfam" id="PF00373">
    <property type="entry name" value="FERM_M"/>
    <property type="match status" value="1"/>
</dbReference>
<keyword evidence="3" id="KW-1185">Reference proteome</keyword>
<reference evidence="2 3" key="1">
    <citation type="journal article" date="2023" name="BMC Biol.">
        <title>The compact genome of the sponge Oopsacas minuta (Hexactinellida) is lacking key metazoan core genes.</title>
        <authorList>
            <person name="Santini S."/>
            <person name="Schenkelaars Q."/>
            <person name="Jourda C."/>
            <person name="Duchesne M."/>
            <person name="Belahbib H."/>
            <person name="Rocher C."/>
            <person name="Selva M."/>
            <person name="Riesgo A."/>
            <person name="Vervoort M."/>
            <person name="Leys S.P."/>
            <person name="Kodjabachian L."/>
            <person name="Le Bivic A."/>
            <person name="Borchiellini C."/>
            <person name="Claverie J.M."/>
            <person name="Renard E."/>
        </authorList>
    </citation>
    <scope>NUCLEOTIDE SEQUENCE [LARGE SCALE GENOMIC DNA]</scope>
    <source>
        <strain evidence="2">SPO-2</strain>
    </source>
</reference>
<dbReference type="AlphaFoldDB" id="A0AAV7KIB7"/>
<comment type="caution">
    <text evidence="2">The sequence shown here is derived from an EMBL/GenBank/DDBJ whole genome shotgun (WGS) entry which is preliminary data.</text>
</comment>
<organism evidence="2 3">
    <name type="scientific">Oopsacas minuta</name>
    <dbReference type="NCBI Taxonomy" id="111878"/>
    <lineage>
        <taxon>Eukaryota</taxon>
        <taxon>Metazoa</taxon>
        <taxon>Porifera</taxon>
        <taxon>Hexactinellida</taxon>
        <taxon>Hexasterophora</taxon>
        <taxon>Lyssacinosida</taxon>
        <taxon>Leucopsacidae</taxon>
        <taxon>Oopsacas</taxon>
    </lineage>
</organism>
<dbReference type="SMART" id="SM00295">
    <property type="entry name" value="B41"/>
    <property type="match status" value="1"/>
</dbReference>
<gene>
    <name evidence="2" type="ORF">LOD99_13897</name>
</gene>
<dbReference type="SUPFAM" id="SSF47031">
    <property type="entry name" value="Second domain of FERM"/>
    <property type="match status" value="1"/>
</dbReference>
<dbReference type="InterPro" id="IPR014352">
    <property type="entry name" value="FERM/acyl-CoA-bd_prot_sf"/>
</dbReference>
<dbReference type="InterPro" id="IPR035963">
    <property type="entry name" value="FERM_2"/>
</dbReference>
<dbReference type="CDD" id="cd14473">
    <property type="entry name" value="FERM_B-lobe"/>
    <property type="match status" value="1"/>
</dbReference>
<dbReference type="Pfam" id="PF09379">
    <property type="entry name" value="FERM_N"/>
    <property type="match status" value="1"/>
</dbReference>
<dbReference type="InterPro" id="IPR000299">
    <property type="entry name" value="FERM_domain"/>
</dbReference>
<evidence type="ECO:0000259" key="1">
    <source>
        <dbReference type="PROSITE" id="PS50057"/>
    </source>
</evidence>
<dbReference type="InterPro" id="IPR019749">
    <property type="entry name" value="Band_41_domain"/>
</dbReference>
<evidence type="ECO:0000313" key="2">
    <source>
        <dbReference type="EMBL" id="KAI6660309.1"/>
    </source>
</evidence>
<evidence type="ECO:0000313" key="3">
    <source>
        <dbReference type="Proteomes" id="UP001165289"/>
    </source>
</evidence>
<protein>
    <submittedName>
        <fullName evidence="2">Myosin regulatory light chain interacting protein L homeolog</fullName>
    </submittedName>
</protein>
<dbReference type="InterPro" id="IPR029071">
    <property type="entry name" value="Ubiquitin-like_domsf"/>
</dbReference>
<feature type="domain" description="FERM" evidence="1">
    <location>
        <begin position="5"/>
        <end position="312"/>
    </location>
</feature>